<gene>
    <name evidence="2" type="ORF">VR7878_00463</name>
</gene>
<dbReference type="Gene3D" id="1.20.1170.10">
    <property type="match status" value="1"/>
</dbReference>
<dbReference type="CDD" id="cd21116">
    <property type="entry name" value="ClyA-like"/>
    <property type="match status" value="1"/>
</dbReference>
<evidence type="ECO:0000256" key="1">
    <source>
        <dbReference type="SAM" id="Phobius"/>
    </source>
</evidence>
<feature type="transmembrane region" description="Helical" evidence="1">
    <location>
        <begin position="209"/>
        <end position="233"/>
    </location>
</feature>
<feature type="transmembrane region" description="Helical" evidence="1">
    <location>
        <begin position="239"/>
        <end position="258"/>
    </location>
</feature>
<dbReference type="EMBL" id="FULE01000008">
    <property type="protein sequence ID" value="SJN53719.1"/>
    <property type="molecule type" value="Genomic_DNA"/>
</dbReference>
<dbReference type="AlphaFoldDB" id="A0A1R4LBD0"/>
<sequence length="413" mass="45293">MNISDALKKHAPQMQKMYNHPVFSALASDSNQAILPDVYKANVAAVNSCVSRVLDSQLPTLQLPPDNWSEFCQTYTEAQSDALIWVNQVVARLDNVPEDVQSYNGDVMALLKDAMDMAKCMINYPARRTMYVSMLNQDLTMVTKKLDMVLGFVQGTVDALKNFQNILPEMAQKLQNLANMASKEEGVDQKKIAELKDDIANLNKEIDSLTAAIVALGIADAAAIALGTLATVVAFPVGAVAWLFCAPAIAVATTYIVLDAEKIKADKAKIEAKEGEMDKRTQDVATLHLLAQTFQQLADSSKEVQDNLEQIVQNWNGLVNDLSGSIADVQKAALDCENCDDQAIVDDLEQAITCWNDAYGDAGNLTIELNHSDANIELGMNQEQVEKAYKSSNVVDMVTYFNEYSHTAKSQKK</sequence>
<dbReference type="Proteomes" id="UP000188276">
    <property type="component" value="Unassembled WGS sequence"/>
</dbReference>
<keyword evidence="1" id="KW-0472">Membrane</keyword>
<keyword evidence="1" id="KW-1133">Transmembrane helix</keyword>
<name>A0A1R4LBD0_VIBR1</name>
<proteinExistence type="predicted"/>
<dbReference type="OrthoDB" id="6778941at2"/>
<keyword evidence="1" id="KW-0812">Transmembrane</keyword>
<dbReference type="SUPFAM" id="SSF58100">
    <property type="entry name" value="Bacterial hemolysins"/>
    <property type="match status" value="1"/>
</dbReference>
<organism evidence="2 3">
    <name type="scientific">Vibrio ruber (strain DSM 16370 / JCM 11486 / BCRC 17186 / CECT 7878 / LMG 23124 / VR1)</name>
    <dbReference type="NCBI Taxonomy" id="1123498"/>
    <lineage>
        <taxon>Bacteria</taxon>
        <taxon>Pseudomonadati</taxon>
        <taxon>Pseudomonadota</taxon>
        <taxon>Gammaproteobacteria</taxon>
        <taxon>Vibrionales</taxon>
        <taxon>Vibrionaceae</taxon>
        <taxon>Vibrio</taxon>
    </lineage>
</organism>
<protein>
    <submittedName>
        <fullName evidence="2">Uncharacterized protein</fullName>
    </submittedName>
</protein>
<evidence type="ECO:0000313" key="3">
    <source>
        <dbReference type="Proteomes" id="UP000188276"/>
    </source>
</evidence>
<evidence type="ECO:0000313" key="2">
    <source>
        <dbReference type="EMBL" id="SJN53719.1"/>
    </source>
</evidence>
<dbReference type="RefSeq" id="WP_077333054.1">
    <property type="nucleotide sequence ID" value="NZ_FULE01000008.1"/>
</dbReference>
<keyword evidence="3" id="KW-1185">Reference proteome</keyword>
<accession>A0A1R4LBD0</accession>
<reference evidence="3" key="1">
    <citation type="submission" date="2017-02" db="EMBL/GenBank/DDBJ databases">
        <authorList>
            <person name="Rodrigo-Torres L."/>
            <person name="Arahal R.D."/>
            <person name="Lucena T."/>
        </authorList>
    </citation>
    <scope>NUCLEOTIDE SEQUENCE [LARGE SCALE GENOMIC DNA]</scope>
    <source>
        <strain evidence="3">CECT 7878</strain>
    </source>
</reference>